<dbReference type="EMBL" id="SEWG01000003">
    <property type="protein sequence ID" value="RYU90921.1"/>
    <property type="molecule type" value="Genomic_DNA"/>
</dbReference>
<evidence type="ECO:0000256" key="3">
    <source>
        <dbReference type="ARBA" id="ARBA00023125"/>
    </source>
</evidence>
<keyword evidence="2" id="KW-0805">Transcription regulation</keyword>
<gene>
    <name evidence="6" type="ORF">EWM62_09820</name>
</gene>
<dbReference type="Gene3D" id="3.40.50.1360">
    <property type="match status" value="1"/>
</dbReference>
<dbReference type="Pfam" id="PF00455">
    <property type="entry name" value="DeoRC"/>
    <property type="match status" value="1"/>
</dbReference>
<keyword evidence="3" id="KW-0238">DNA-binding</keyword>
<organism evidence="6 7">
    <name type="scientific">Mucilaginibacter terrigena</name>
    <dbReference type="NCBI Taxonomy" id="2492395"/>
    <lineage>
        <taxon>Bacteria</taxon>
        <taxon>Pseudomonadati</taxon>
        <taxon>Bacteroidota</taxon>
        <taxon>Sphingobacteriia</taxon>
        <taxon>Sphingobacteriales</taxon>
        <taxon>Sphingobacteriaceae</taxon>
        <taxon>Mucilaginibacter</taxon>
    </lineage>
</organism>
<protein>
    <submittedName>
        <fullName evidence="6">DeoR/GlpR transcriptional regulator</fullName>
    </submittedName>
</protein>
<dbReference type="PROSITE" id="PS51000">
    <property type="entry name" value="HTH_DEOR_2"/>
    <property type="match status" value="1"/>
</dbReference>
<feature type="domain" description="HTH deoR-type" evidence="5">
    <location>
        <begin position="3"/>
        <end position="58"/>
    </location>
</feature>
<evidence type="ECO:0000256" key="4">
    <source>
        <dbReference type="ARBA" id="ARBA00023163"/>
    </source>
</evidence>
<accession>A0A4Q5LMB3</accession>
<dbReference type="InterPro" id="IPR014036">
    <property type="entry name" value="DeoR-like_C"/>
</dbReference>
<evidence type="ECO:0000256" key="1">
    <source>
        <dbReference type="ARBA" id="ARBA00022491"/>
    </source>
</evidence>
<dbReference type="InterPro" id="IPR018356">
    <property type="entry name" value="Tscrpt_reg_HTH_DeoR_CS"/>
</dbReference>
<sequence length="249" mass="27640">MLKEERIKIIMREINLHNKVLSTDLATILNVSDDTVRRDLKELVDSGEILKVHGGAISKSFVPPFFSTDNVYAQEHKKAIAAKTLKLLKNEMVVITEGGTTIIEFAKMIPENLHMTFFTISPQVAITLSEHSNIDVITIGGKLNKNANLHIGASVINELADLKVDMCLLGANAFSVNDGLTDIDWEVVQVKKALIRCAKKVAVLSISEKLNTSQRIKICDFNQVNYLITELSPENPSLAAYRKDDLKLI</sequence>
<dbReference type="GO" id="GO:0003700">
    <property type="term" value="F:DNA-binding transcription factor activity"/>
    <property type="evidence" value="ECO:0007669"/>
    <property type="project" value="InterPro"/>
</dbReference>
<dbReference type="InterPro" id="IPR001034">
    <property type="entry name" value="DeoR_HTH"/>
</dbReference>
<dbReference type="PROSITE" id="PS00894">
    <property type="entry name" value="HTH_DEOR_1"/>
    <property type="match status" value="1"/>
</dbReference>
<dbReference type="InterPro" id="IPR050313">
    <property type="entry name" value="Carb_Metab_HTH_regulators"/>
</dbReference>
<evidence type="ECO:0000259" key="5">
    <source>
        <dbReference type="PROSITE" id="PS51000"/>
    </source>
</evidence>
<dbReference type="OrthoDB" id="9798651at2"/>
<dbReference type="Proteomes" id="UP000293331">
    <property type="component" value="Unassembled WGS sequence"/>
</dbReference>
<evidence type="ECO:0000256" key="2">
    <source>
        <dbReference type="ARBA" id="ARBA00023015"/>
    </source>
</evidence>
<dbReference type="GO" id="GO:0003677">
    <property type="term" value="F:DNA binding"/>
    <property type="evidence" value="ECO:0007669"/>
    <property type="project" value="UniProtKB-KW"/>
</dbReference>
<dbReference type="RefSeq" id="WP_129876470.1">
    <property type="nucleotide sequence ID" value="NZ_SEWG01000003.1"/>
</dbReference>
<dbReference type="AlphaFoldDB" id="A0A4Q5LMB3"/>
<dbReference type="InterPro" id="IPR036388">
    <property type="entry name" value="WH-like_DNA-bd_sf"/>
</dbReference>
<evidence type="ECO:0000313" key="6">
    <source>
        <dbReference type="EMBL" id="RYU90921.1"/>
    </source>
</evidence>
<dbReference type="PANTHER" id="PTHR30363">
    <property type="entry name" value="HTH-TYPE TRANSCRIPTIONAL REGULATOR SRLR-RELATED"/>
    <property type="match status" value="1"/>
</dbReference>
<dbReference type="PRINTS" id="PR00037">
    <property type="entry name" value="HTHLACR"/>
</dbReference>
<evidence type="ECO:0000313" key="7">
    <source>
        <dbReference type="Proteomes" id="UP000293331"/>
    </source>
</evidence>
<dbReference type="SUPFAM" id="SSF100950">
    <property type="entry name" value="NagB/RpiA/CoA transferase-like"/>
    <property type="match status" value="1"/>
</dbReference>
<dbReference type="SUPFAM" id="SSF46785">
    <property type="entry name" value="Winged helix' DNA-binding domain"/>
    <property type="match status" value="1"/>
</dbReference>
<dbReference type="InterPro" id="IPR037171">
    <property type="entry name" value="NagB/RpiA_transferase-like"/>
</dbReference>
<dbReference type="Pfam" id="PF08220">
    <property type="entry name" value="HTH_DeoR"/>
    <property type="match status" value="1"/>
</dbReference>
<name>A0A4Q5LMB3_9SPHI</name>
<keyword evidence="4" id="KW-0804">Transcription</keyword>
<dbReference type="Gene3D" id="1.10.10.10">
    <property type="entry name" value="Winged helix-like DNA-binding domain superfamily/Winged helix DNA-binding domain"/>
    <property type="match status" value="1"/>
</dbReference>
<dbReference type="PANTHER" id="PTHR30363:SF4">
    <property type="entry name" value="GLYCEROL-3-PHOSPHATE REGULON REPRESSOR"/>
    <property type="match status" value="1"/>
</dbReference>
<dbReference type="SMART" id="SM01134">
    <property type="entry name" value="DeoRC"/>
    <property type="match status" value="1"/>
</dbReference>
<reference evidence="6 7" key="1">
    <citation type="submission" date="2019-02" db="EMBL/GenBank/DDBJ databases">
        <title>Bacterial novel species Mucilaginibacter sp. 17JY9-4 isolated from soil.</title>
        <authorList>
            <person name="Jung H.-Y."/>
        </authorList>
    </citation>
    <scope>NUCLEOTIDE SEQUENCE [LARGE SCALE GENOMIC DNA]</scope>
    <source>
        <strain evidence="6 7">17JY9-4</strain>
    </source>
</reference>
<keyword evidence="1" id="KW-0678">Repressor</keyword>
<comment type="caution">
    <text evidence="6">The sequence shown here is derived from an EMBL/GenBank/DDBJ whole genome shotgun (WGS) entry which is preliminary data.</text>
</comment>
<dbReference type="InterPro" id="IPR036390">
    <property type="entry name" value="WH_DNA-bd_sf"/>
</dbReference>
<keyword evidence="7" id="KW-1185">Reference proteome</keyword>
<proteinExistence type="predicted"/>
<dbReference type="SMART" id="SM00420">
    <property type="entry name" value="HTH_DEOR"/>
    <property type="match status" value="1"/>
</dbReference>